<gene>
    <name evidence="8" type="ORF">BO80DRAFT_492977</name>
</gene>
<dbReference type="VEuPathDB" id="FungiDB:BO80DRAFT_492977"/>
<dbReference type="OrthoDB" id="444631at2759"/>
<organism evidence="8 9">
    <name type="scientific">Aspergillus ibericus CBS 121593</name>
    <dbReference type="NCBI Taxonomy" id="1448316"/>
    <lineage>
        <taxon>Eukaryota</taxon>
        <taxon>Fungi</taxon>
        <taxon>Dikarya</taxon>
        <taxon>Ascomycota</taxon>
        <taxon>Pezizomycotina</taxon>
        <taxon>Eurotiomycetes</taxon>
        <taxon>Eurotiomycetidae</taxon>
        <taxon>Eurotiales</taxon>
        <taxon>Aspergillaceae</taxon>
        <taxon>Aspergillus</taxon>
        <taxon>Aspergillus subgen. Circumdati</taxon>
    </lineage>
</organism>
<protein>
    <submittedName>
        <fullName evidence="8">Integral membrane protein</fullName>
    </submittedName>
</protein>
<evidence type="ECO:0000256" key="6">
    <source>
        <dbReference type="SAM" id="Phobius"/>
    </source>
</evidence>
<evidence type="ECO:0000259" key="7">
    <source>
        <dbReference type="Pfam" id="PF20684"/>
    </source>
</evidence>
<keyword evidence="3 6" id="KW-1133">Transmembrane helix</keyword>
<dbReference type="PANTHER" id="PTHR33048">
    <property type="entry name" value="PTH11-LIKE INTEGRAL MEMBRANE PROTEIN (AFU_ORTHOLOGUE AFUA_5G11245)"/>
    <property type="match status" value="1"/>
</dbReference>
<evidence type="ECO:0000256" key="3">
    <source>
        <dbReference type="ARBA" id="ARBA00022989"/>
    </source>
</evidence>
<dbReference type="PANTHER" id="PTHR33048:SF132">
    <property type="entry name" value="MEMBRANE PROTEIN, PUTATIVE (AFU_ORTHOLOGUE AFUA_6G07820)-RELATED"/>
    <property type="match status" value="1"/>
</dbReference>
<evidence type="ECO:0000256" key="2">
    <source>
        <dbReference type="ARBA" id="ARBA00022692"/>
    </source>
</evidence>
<sequence>MTDSHLLFGRAEDGGHGPYISPRGGRALAVSVVFTTLASCSVAARIYTRTKLMHRMEPNDWMIILSLLLSFVFMGLFIVEAMNGMGMHESHIPPQVLLNQMKAFWLTIPFYNAAVLIAKASILMQYFRVFPTRRMRRISWVMIGILATYGSWAVLSAFLNCIPVAKFWDPSVSGFCLSMEGLWFSNASMHIATDIVILLIPIPALSGLELPKKQKLALMLIFALGGFVCVTSVCRLVALKKIADSTDPTYDNVGAAAWSAIECNTGIICACLPTLRPLISRLLPHLLSTLSGGAHVYGYGPAPSSHGQPPTFWNGTGTVTTTITTHTHLDDLEFAHCSGDADRYLTLVPGHELGGKGKIMVRETHNSSAGFRESLTRTEAFPSSSS</sequence>
<dbReference type="Proteomes" id="UP000249402">
    <property type="component" value="Unassembled WGS sequence"/>
</dbReference>
<comment type="subcellular location">
    <subcellularLocation>
        <location evidence="1">Membrane</location>
        <topology evidence="1">Multi-pass membrane protein</topology>
    </subcellularLocation>
</comment>
<keyword evidence="4 6" id="KW-0472">Membrane</keyword>
<dbReference type="InterPro" id="IPR049326">
    <property type="entry name" value="Rhodopsin_dom_fungi"/>
</dbReference>
<dbReference type="Pfam" id="PF20684">
    <property type="entry name" value="Fung_rhodopsin"/>
    <property type="match status" value="1"/>
</dbReference>
<feature type="transmembrane region" description="Helical" evidence="6">
    <location>
        <begin position="182"/>
        <end position="204"/>
    </location>
</feature>
<keyword evidence="2 6" id="KW-0812">Transmembrane</keyword>
<dbReference type="InterPro" id="IPR052337">
    <property type="entry name" value="SAT4-like"/>
</dbReference>
<dbReference type="AlphaFoldDB" id="A0A395H2J3"/>
<feature type="transmembrane region" description="Helical" evidence="6">
    <location>
        <begin position="216"/>
        <end position="238"/>
    </location>
</feature>
<dbReference type="EMBL" id="KZ824433">
    <property type="protein sequence ID" value="RAL01976.1"/>
    <property type="molecule type" value="Genomic_DNA"/>
</dbReference>
<dbReference type="STRING" id="1448316.A0A395H2J3"/>
<evidence type="ECO:0000256" key="5">
    <source>
        <dbReference type="ARBA" id="ARBA00038359"/>
    </source>
</evidence>
<dbReference type="RefSeq" id="XP_025576303.1">
    <property type="nucleotide sequence ID" value="XM_025723797.1"/>
</dbReference>
<evidence type="ECO:0000313" key="8">
    <source>
        <dbReference type="EMBL" id="RAL01976.1"/>
    </source>
</evidence>
<reference evidence="8 9" key="1">
    <citation type="submission" date="2018-02" db="EMBL/GenBank/DDBJ databases">
        <title>The genomes of Aspergillus section Nigri reveals drivers in fungal speciation.</title>
        <authorList>
            <consortium name="DOE Joint Genome Institute"/>
            <person name="Vesth T.C."/>
            <person name="Nybo J."/>
            <person name="Theobald S."/>
            <person name="Brandl J."/>
            <person name="Frisvad J.C."/>
            <person name="Nielsen K.F."/>
            <person name="Lyhne E.K."/>
            <person name="Kogle M.E."/>
            <person name="Kuo A."/>
            <person name="Riley R."/>
            <person name="Clum A."/>
            <person name="Nolan M."/>
            <person name="Lipzen A."/>
            <person name="Salamov A."/>
            <person name="Henrissat B."/>
            <person name="Wiebenga A."/>
            <person name="De vries R.P."/>
            <person name="Grigoriev I.V."/>
            <person name="Mortensen U.H."/>
            <person name="Andersen M.R."/>
            <person name="Baker S.E."/>
        </authorList>
    </citation>
    <scope>NUCLEOTIDE SEQUENCE [LARGE SCALE GENOMIC DNA]</scope>
    <source>
        <strain evidence="8 9">CBS 121593</strain>
    </source>
</reference>
<evidence type="ECO:0000256" key="1">
    <source>
        <dbReference type="ARBA" id="ARBA00004141"/>
    </source>
</evidence>
<dbReference type="GO" id="GO:0016020">
    <property type="term" value="C:membrane"/>
    <property type="evidence" value="ECO:0007669"/>
    <property type="project" value="UniProtKB-SubCell"/>
</dbReference>
<proteinExistence type="inferred from homology"/>
<feature type="transmembrane region" description="Helical" evidence="6">
    <location>
        <begin position="60"/>
        <end position="83"/>
    </location>
</feature>
<feature type="transmembrane region" description="Helical" evidence="6">
    <location>
        <begin position="27"/>
        <end position="48"/>
    </location>
</feature>
<keyword evidence="9" id="KW-1185">Reference proteome</keyword>
<evidence type="ECO:0000313" key="9">
    <source>
        <dbReference type="Proteomes" id="UP000249402"/>
    </source>
</evidence>
<feature type="transmembrane region" description="Helical" evidence="6">
    <location>
        <begin position="103"/>
        <end position="127"/>
    </location>
</feature>
<dbReference type="GeneID" id="37228662"/>
<name>A0A395H2J3_9EURO</name>
<feature type="domain" description="Rhodopsin" evidence="7">
    <location>
        <begin position="44"/>
        <end position="281"/>
    </location>
</feature>
<comment type="similarity">
    <text evidence="5">Belongs to the SAT4 family.</text>
</comment>
<evidence type="ECO:0000256" key="4">
    <source>
        <dbReference type="ARBA" id="ARBA00023136"/>
    </source>
</evidence>
<accession>A0A395H2J3</accession>
<feature type="transmembrane region" description="Helical" evidence="6">
    <location>
        <begin position="139"/>
        <end position="162"/>
    </location>
</feature>